<dbReference type="RefSeq" id="WP_138364554.1">
    <property type="nucleotide sequence ID" value="NZ_VCEJ01000002.1"/>
</dbReference>
<reference evidence="2 3" key="1">
    <citation type="submission" date="2019-05" db="EMBL/GenBank/DDBJ databases">
        <authorList>
            <person name="Qu J.-H."/>
        </authorList>
    </citation>
    <scope>NUCLEOTIDE SEQUENCE [LARGE SCALE GENOMIC DNA]</scope>
    <source>
        <strain evidence="2 3">T17</strain>
    </source>
</reference>
<evidence type="ECO:0000256" key="1">
    <source>
        <dbReference type="SAM" id="Phobius"/>
    </source>
</evidence>
<evidence type="ECO:0000313" key="2">
    <source>
        <dbReference type="EMBL" id="TLV03346.1"/>
    </source>
</evidence>
<keyword evidence="1" id="KW-1133">Transmembrane helix</keyword>
<keyword evidence="3" id="KW-1185">Reference proteome</keyword>
<keyword evidence="1" id="KW-0812">Transmembrane</keyword>
<gene>
    <name evidence="2" type="ORF">FEN17_06970</name>
</gene>
<dbReference type="EMBL" id="VCEJ01000002">
    <property type="protein sequence ID" value="TLV03346.1"/>
    <property type="molecule type" value="Genomic_DNA"/>
</dbReference>
<dbReference type="Proteomes" id="UP000306402">
    <property type="component" value="Unassembled WGS sequence"/>
</dbReference>
<dbReference type="InterPro" id="IPR008620">
    <property type="entry name" value="FixH"/>
</dbReference>
<comment type="caution">
    <text evidence="2">The sequence shown here is derived from an EMBL/GenBank/DDBJ whole genome shotgun (WGS) entry which is preliminary data.</text>
</comment>
<evidence type="ECO:0000313" key="3">
    <source>
        <dbReference type="Proteomes" id="UP000306402"/>
    </source>
</evidence>
<organism evidence="2 3">
    <name type="scientific">Dyadobacter luticola</name>
    <dbReference type="NCBI Taxonomy" id="1979387"/>
    <lineage>
        <taxon>Bacteria</taxon>
        <taxon>Pseudomonadati</taxon>
        <taxon>Bacteroidota</taxon>
        <taxon>Cytophagia</taxon>
        <taxon>Cytophagales</taxon>
        <taxon>Spirosomataceae</taxon>
        <taxon>Dyadobacter</taxon>
    </lineage>
</organism>
<dbReference type="AlphaFoldDB" id="A0A5R9L450"/>
<protein>
    <recommendedName>
        <fullName evidence="4">Nitrogen fixation protein FixH</fullName>
    </recommendedName>
</protein>
<sequence>MKFNWGTGITALYLGFVAMILMLVTMSVGQKIDLVTEHYYDEELRFQDKIDKIERTRALAEPLAWKVEEGGIYITFPANIDPKTLSGEIGFYCPADDKNDRKFDVQPGEHAQFIPAASIPEGTYHLQIDWKSGAQTFWNEGVVTIKHSK</sequence>
<keyword evidence="1" id="KW-0472">Membrane</keyword>
<proteinExistence type="predicted"/>
<name>A0A5R9L450_9BACT</name>
<dbReference type="OrthoDB" id="1493774at2"/>
<evidence type="ECO:0008006" key="4">
    <source>
        <dbReference type="Google" id="ProtNLM"/>
    </source>
</evidence>
<dbReference type="Pfam" id="PF05751">
    <property type="entry name" value="FixH"/>
    <property type="match status" value="1"/>
</dbReference>
<feature type="transmembrane region" description="Helical" evidence="1">
    <location>
        <begin position="6"/>
        <end position="24"/>
    </location>
</feature>
<accession>A0A5R9L450</accession>